<dbReference type="OMA" id="EIDWCKQ"/>
<dbReference type="InterPro" id="IPR016161">
    <property type="entry name" value="Ald_DH/histidinol_DH"/>
</dbReference>
<gene>
    <name evidence="9" type="primary">TPHA0G02420</name>
    <name evidence="9" type="ordered locus">TPHA_0G02420</name>
</gene>
<keyword evidence="7" id="KW-0472">Membrane</keyword>
<comment type="similarity">
    <text evidence="1 3 6">Belongs to the aldehyde dehydrogenase family.</text>
</comment>
<sequence length="530" mass="60394">MTSVPLVYDSLDEIDDKVQLVNDFYHDHRLEYSQKKNIRKEELNFRLLQLKKLYYSVMDNEEMLIEAMYKDFHRAKMESLSFELIKLQNDILFLIKNLKKWYLKPTKLKDYTPPFMFGNIFVDNISLGSVLVISPFNFPVLLALAPLAGAISGGNTVILKPSEVTSYSAMALQKVIEDSKFPKGMIEIVQGGIKETTRLLESGKFNKIFYTGSEKVGSIVAVAASKTVTPCILELGGKSPTFITEHFSKSNIKTAIKRTFFSGFANAGQICVRPDYLVVHESIYDEVVSISKDVLNEFWPSLTEDTEYTYLVNETSFKNAKKVLNMTKGEIYSVDCKEKEELENNLCIPPTIIFNIDWSDSVMESENFSPIIPIIKYTNLDNAIDNIIKCHDTPLVQYIFSNDRQETEHILNRVRSGGCIVGDTLIHLGIADAPFGGIGKSGYGNYGGKWSFKAFTHERLSFKQPFWMDLLLSMRYPPYTKSKTNLVQFATANKPWFDREGNDLFPWTRLSYILAIIFIFISILVGYCYA</sequence>
<evidence type="ECO:0000259" key="8">
    <source>
        <dbReference type="Pfam" id="PF00171"/>
    </source>
</evidence>
<dbReference type="AlphaFoldDB" id="G8BVZ9"/>
<dbReference type="PANTHER" id="PTHR43570">
    <property type="entry name" value="ALDEHYDE DEHYDROGENASE"/>
    <property type="match status" value="1"/>
</dbReference>
<dbReference type="SUPFAM" id="SSF53720">
    <property type="entry name" value="ALDH-like"/>
    <property type="match status" value="1"/>
</dbReference>
<dbReference type="GO" id="GO:0005737">
    <property type="term" value="C:cytoplasm"/>
    <property type="evidence" value="ECO:0007669"/>
    <property type="project" value="TreeGrafter"/>
</dbReference>
<keyword evidence="7" id="KW-1133">Transmembrane helix</keyword>
<evidence type="ECO:0000313" key="9">
    <source>
        <dbReference type="EMBL" id="CCE64077.1"/>
    </source>
</evidence>
<dbReference type="InterPro" id="IPR029510">
    <property type="entry name" value="Ald_DH_CS_GLU"/>
</dbReference>
<dbReference type="Pfam" id="PF00171">
    <property type="entry name" value="Aldedh"/>
    <property type="match status" value="1"/>
</dbReference>
<evidence type="ECO:0000256" key="2">
    <source>
        <dbReference type="ARBA" id="ARBA00023002"/>
    </source>
</evidence>
<dbReference type="STRING" id="1071381.G8BVZ9"/>
<dbReference type="InterPro" id="IPR016162">
    <property type="entry name" value="Ald_DH_N"/>
</dbReference>
<organism evidence="9 10">
    <name type="scientific">Tetrapisispora phaffii (strain ATCC 24235 / CBS 4417 / NBRC 1672 / NRRL Y-8282 / UCD 70-5)</name>
    <name type="common">Yeast</name>
    <name type="synonym">Fabospora phaffii</name>
    <dbReference type="NCBI Taxonomy" id="1071381"/>
    <lineage>
        <taxon>Eukaryota</taxon>
        <taxon>Fungi</taxon>
        <taxon>Dikarya</taxon>
        <taxon>Ascomycota</taxon>
        <taxon>Saccharomycotina</taxon>
        <taxon>Saccharomycetes</taxon>
        <taxon>Saccharomycetales</taxon>
        <taxon>Saccharomycetaceae</taxon>
        <taxon>Tetrapisispora</taxon>
    </lineage>
</organism>
<dbReference type="Proteomes" id="UP000005666">
    <property type="component" value="Chromosome 7"/>
</dbReference>
<evidence type="ECO:0000256" key="7">
    <source>
        <dbReference type="SAM" id="Phobius"/>
    </source>
</evidence>
<name>G8BVZ9_TETPH</name>
<dbReference type="GO" id="GO:0004029">
    <property type="term" value="F:aldehyde dehydrogenase (NAD+) activity"/>
    <property type="evidence" value="ECO:0007669"/>
    <property type="project" value="TreeGrafter"/>
</dbReference>
<accession>G8BVZ9</accession>
<dbReference type="HOGENOM" id="CLU_005391_3_1_1"/>
<evidence type="ECO:0000256" key="1">
    <source>
        <dbReference type="ARBA" id="ARBA00009986"/>
    </source>
</evidence>
<dbReference type="OrthoDB" id="440325at2759"/>
<keyword evidence="10" id="KW-1185">Reference proteome</keyword>
<dbReference type="Gene3D" id="3.40.605.10">
    <property type="entry name" value="Aldehyde Dehydrogenase, Chain A, domain 1"/>
    <property type="match status" value="1"/>
</dbReference>
<dbReference type="PROSITE" id="PS00687">
    <property type="entry name" value="ALDEHYDE_DEHYDR_GLU"/>
    <property type="match status" value="1"/>
</dbReference>
<protein>
    <recommendedName>
        <fullName evidence="3">Aldehyde dehydrogenase</fullName>
    </recommendedName>
</protein>
<dbReference type="RefSeq" id="XP_003686511.1">
    <property type="nucleotide sequence ID" value="XM_003686463.1"/>
</dbReference>
<dbReference type="Gene3D" id="3.40.309.10">
    <property type="entry name" value="Aldehyde Dehydrogenase, Chain A, domain 2"/>
    <property type="match status" value="1"/>
</dbReference>
<evidence type="ECO:0000256" key="4">
    <source>
        <dbReference type="PIRSR" id="PIRSR036492-1"/>
    </source>
</evidence>
<feature type="active site" evidence="4">
    <location>
        <position position="271"/>
    </location>
</feature>
<keyword evidence="7" id="KW-0812">Transmembrane</keyword>
<dbReference type="EMBL" id="HE612862">
    <property type="protein sequence ID" value="CCE64077.1"/>
    <property type="molecule type" value="Genomic_DNA"/>
</dbReference>
<evidence type="ECO:0000256" key="3">
    <source>
        <dbReference type="PIRNR" id="PIRNR036492"/>
    </source>
</evidence>
<feature type="domain" description="Aldehyde dehydrogenase" evidence="8">
    <location>
        <begin position="58"/>
        <end position="457"/>
    </location>
</feature>
<dbReference type="GeneID" id="11535826"/>
<evidence type="ECO:0000256" key="6">
    <source>
        <dbReference type="RuleBase" id="RU003345"/>
    </source>
</evidence>
<feature type="active site" evidence="4 5">
    <location>
        <position position="234"/>
    </location>
</feature>
<dbReference type="InterPro" id="IPR016163">
    <property type="entry name" value="Ald_DH_C"/>
</dbReference>
<evidence type="ECO:0000256" key="5">
    <source>
        <dbReference type="PROSITE-ProRule" id="PRU10007"/>
    </source>
</evidence>
<dbReference type="PIRSF" id="PIRSF036492">
    <property type="entry name" value="ALDH"/>
    <property type="match status" value="1"/>
</dbReference>
<proteinExistence type="inferred from homology"/>
<dbReference type="InterPro" id="IPR012394">
    <property type="entry name" value="Aldehyde_DH_NAD(P)"/>
</dbReference>
<reference evidence="9 10" key="1">
    <citation type="journal article" date="2011" name="Proc. Natl. Acad. Sci. U.S.A.">
        <title>Evolutionary erosion of yeast sex chromosomes by mating-type switching accidents.</title>
        <authorList>
            <person name="Gordon J.L."/>
            <person name="Armisen D."/>
            <person name="Proux-Wera E."/>
            <person name="Oheigeartaigh S.S."/>
            <person name="Byrne K.P."/>
            <person name="Wolfe K.H."/>
        </authorList>
    </citation>
    <scope>NUCLEOTIDE SEQUENCE [LARGE SCALE GENOMIC DNA]</scope>
    <source>
        <strain evidence="10">ATCC 24235 / CBS 4417 / NBRC 1672 / NRRL Y-8282 / UCD 70-5</strain>
    </source>
</reference>
<feature type="transmembrane region" description="Helical" evidence="7">
    <location>
        <begin position="510"/>
        <end position="529"/>
    </location>
</feature>
<dbReference type="GO" id="GO:0006081">
    <property type="term" value="P:aldehyde metabolic process"/>
    <property type="evidence" value="ECO:0007669"/>
    <property type="project" value="InterPro"/>
</dbReference>
<dbReference type="KEGG" id="tpf:TPHA_0G02420"/>
<dbReference type="PANTHER" id="PTHR43570:SF16">
    <property type="entry name" value="ALDEHYDE DEHYDROGENASE TYPE III, ISOFORM Q"/>
    <property type="match status" value="1"/>
</dbReference>
<evidence type="ECO:0000313" key="10">
    <source>
        <dbReference type="Proteomes" id="UP000005666"/>
    </source>
</evidence>
<keyword evidence="2 3" id="KW-0560">Oxidoreductase</keyword>
<dbReference type="InterPro" id="IPR015590">
    <property type="entry name" value="Aldehyde_DH_dom"/>
</dbReference>
<dbReference type="eggNOG" id="KOG2456">
    <property type="taxonomic scope" value="Eukaryota"/>
</dbReference>